<proteinExistence type="predicted"/>
<accession>A0A1J9QWS0</accession>
<evidence type="ECO:0000313" key="2">
    <source>
        <dbReference type="EMBL" id="OJD32864.1"/>
    </source>
</evidence>
<dbReference type="RefSeq" id="XP_020129124.1">
    <property type="nucleotide sequence ID" value="XM_020274822.1"/>
</dbReference>
<comment type="caution">
    <text evidence="2">The sequence shown here is derived from an EMBL/GenBank/DDBJ whole genome shotgun (WGS) entry which is preliminary data.</text>
</comment>
<feature type="region of interest" description="Disordered" evidence="1">
    <location>
        <begin position="31"/>
        <end position="52"/>
    </location>
</feature>
<organism evidence="2 3">
    <name type="scientific">Diplodia corticola</name>
    <dbReference type="NCBI Taxonomy" id="236234"/>
    <lineage>
        <taxon>Eukaryota</taxon>
        <taxon>Fungi</taxon>
        <taxon>Dikarya</taxon>
        <taxon>Ascomycota</taxon>
        <taxon>Pezizomycotina</taxon>
        <taxon>Dothideomycetes</taxon>
        <taxon>Dothideomycetes incertae sedis</taxon>
        <taxon>Botryosphaeriales</taxon>
        <taxon>Botryosphaeriaceae</taxon>
        <taxon>Diplodia</taxon>
    </lineage>
</organism>
<sequence length="161" mass="16572">MQIAEVLSDLNSLRVCDPAAALALVSATTTTTTTGADTTTTTAPSQNTTTTTTTKDANAIDANAIDANAIDAAAKDDDDDADLQRARDLLALRAVFKQENGGGSGSSGVGVVAELASWREEVRRRMMAVADEGGFGGVTARTEGGRGGEEGEDDEGFEDWA</sequence>
<dbReference type="Proteomes" id="UP000183809">
    <property type="component" value="Unassembled WGS sequence"/>
</dbReference>
<evidence type="ECO:0000256" key="1">
    <source>
        <dbReference type="SAM" id="MobiDB-lite"/>
    </source>
</evidence>
<protein>
    <submittedName>
        <fullName evidence="2">Uncharacterized protein</fullName>
    </submittedName>
</protein>
<name>A0A1J9QWS0_9PEZI</name>
<gene>
    <name evidence="2" type="ORF">BKCO1_3500073</name>
</gene>
<feature type="region of interest" description="Disordered" evidence="1">
    <location>
        <begin position="134"/>
        <end position="161"/>
    </location>
</feature>
<reference evidence="2 3" key="1">
    <citation type="submission" date="2016-10" db="EMBL/GenBank/DDBJ databases">
        <title>Proteomics and genomics reveal pathogen-plant mechanisms compatible with a hemibiotrophic lifestyle of Diplodia corticola.</title>
        <authorList>
            <person name="Fernandes I."/>
            <person name="De Jonge R."/>
            <person name="Van De Peer Y."/>
            <person name="Devreese B."/>
            <person name="Alves A."/>
            <person name="Esteves A.C."/>
        </authorList>
    </citation>
    <scope>NUCLEOTIDE SEQUENCE [LARGE SCALE GENOMIC DNA]</scope>
    <source>
        <strain evidence="2 3">CBS 112549</strain>
    </source>
</reference>
<dbReference type="AlphaFoldDB" id="A0A1J9QWS0"/>
<dbReference type="EMBL" id="MNUE01000035">
    <property type="protein sequence ID" value="OJD32864.1"/>
    <property type="molecule type" value="Genomic_DNA"/>
</dbReference>
<keyword evidence="3" id="KW-1185">Reference proteome</keyword>
<dbReference type="GeneID" id="31015083"/>
<feature type="compositionally biased region" description="Acidic residues" evidence="1">
    <location>
        <begin position="150"/>
        <end position="161"/>
    </location>
</feature>
<evidence type="ECO:0000313" key="3">
    <source>
        <dbReference type="Proteomes" id="UP000183809"/>
    </source>
</evidence>